<dbReference type="InterPro" id="IPR050065">
    <property type="entry name" value="GlmU-like"/>
</dbReference>
<reference evidence="4 5" key="1">
    <citation type="submission" date="2018-09" db="EMBL/GenBank/DDBJ databases">
        <title>YIM 75000 draft genome.</title>
        <authorList>
            <person name="Tang S."/>
            <person name="Feng Y."/>
        </authorList>
    </citation>
    <scope>NUCLEOTIDE SEQUENCE [LARGE SCALE GENOMIC DNA]</scope>
    <source>
        <strain evidence="4 5">YIM 75000</strain>
    </source>
</reference>
<dbReference type="InterPro" id="IPR005835">
    <property type="entry name" value="NTP_transferase_dom"/>
</dbReference>
<evidence type="ECO:0000256" key="2">
    <source>
        <dbReference type="ARBA" id="ARBA00022695"/>
    </source>
</evidence>
<keyword evidence="5" id="KW-1185">Reference proteome</keyword>
<dbReference type="InterPro" id="IPR029044">
    <property type="entry name" value="Nucleotide-diphossugar_trans"/>
</dbReference>
<keyword evidence="2" id="KW-0548">Nucleotidyltransferase</keyword>
<accession>A0A3A3YN25</accession>
<dbReference type="Gene3D" id="3.90.550.10">
    <property type="entry name" value="Spore Coat Polysaccharide Biosynthesis Protein SpsA, Chain A"/>
    <property type="match status" value="1"/>
</dbReference>
<proteinExistence type="predicted"/>
<organism evidence="4 5">
    <name type="scientific">Vallicoccus soli</name>
    <dbReference type="NCBI Taxonomy" id="2339232"/>
    <lineage>
        <taxon>Bacteria</taxon>
        <taxon>Bacillati</taxon>
        <taxon>Actinomycetota</taxon>
        <taxon>Actinomycetes</taxon>
        <taxon>Motilibacterales</taxon>
        <taxon>Vallicoccaceae</taxon>
        <taxon>Vallicoccus</taxon>
    </lineage>
</organism>
<evidence type="ECO:0000256" key="1">
    <source>
        <dbReference type="ARBA" id="ARBA00022679"/>
    </source>
</evidence>
<dbReference type="Pfam" id="PF00483">
    <property type="entry name" value="NTP_transferase"/>
    <property type="match status" value="1"/>
</dbReference>
<dbReference type="AlphaFoldDB" id="A0A3A3YN25"/>
<comment type="caution">
    <text evidence="4">The sequence shown here is derived from an EMBL/GenBank/DDBJ whole genome shotgun (WGS) entry which is preliminary data.</text>
</comment>
<dbReference type="PANTHER" id="PTHR43584:SF8">
    <property type="entry name" value="N-ACETYLMURAMATE ALPHA-1-PHOSPHATE URIDYLYLTRANSFERASE"/>
    <property type="match status" value="1"/>
</dbReference>
<name>A0A3A3YN25_9ACTN</name>
<dbReference type="EMBL" id="QZEZ01000012">
    <property type="protein sequence ID" value="RJK92789.1"/>
    <property type="molecule type" value="Genomic_DNA"/>
</dbReference>
<dbReference type="GO" id="GO:0016779">
    <property type="term" value="F:nucleotidyltransferase activity"/>
    <property type="evidence" value="ECO:0007669"/>
    <property type="project" value="UniProtKB-KW"/>
</dbReference>
<evidence type="ECO:0000313" key="5">
    <source>
        <dbReference type="Proteomes" id="UP000265614"/>
    </source>
</evidence>
<protein>
    <submittedName>
        <fullName evidence="4">Nucleotidyl transferase</fullName>
    </submittedName>
</protein>
<evidence type="ECO:0000313" key="4">
    <source>
        <dbReference type="EMBL" id="RJK92789.1"/>
    </source>
</evidence>
<keyword evidence="1 4" id="KW-0808">Transferase</keyword>
<dbReference type="OrthoDB" id="9801810at2"/>
<dbReference type="RefSeq" id="WP_119951924.1">
    <property type="nucleotide sequence ID" value="NZ_QZEZ01000012.1"/>
</dbReference>
<evidence type="ECO:0000259" key="3">
    <source>
        <dbReference type="Pfam" id="PF00483"/>
    </source>
</evidence>
<gene>
    <name evidence="4" type="ORF">D5H78_18210</name>
</gene>
<dbReference type="SUPFAM" id="SSF53448">
    <property type="entry name" value="Nucleotide-diphospho-sugar transferases"/>
    <property type="match status" value="1"/>
</dbReference>
<feature type="domain" description="Nucleotidyl transferase" evidence="3">
    <location>
        <begin position="6"/>
        <end position="79"/>
    </location>
</feature>
<dbReference type="Proteomes" id="UP000265614">
    <property type="component" value="Unassembled WGS sequence"/>
</dbReference>
<sequence length="256" mass="26535">MSGLAGVVLAAGLGTRLRPLTAVRPKPLCPLGSTTLLDAALARVAPHVVRSAVNAHHLADQVVAHVGRRAHVSVEERLLGTGGALARLRPWLDGAPVLLHNGDAHLGGSLDRLVEGWDGERCRLLVVPAGGPADFGEARYVGACLLPPAAVASLPDGPGGLYEPLWRPAWEAGRLELVEHDDVAVDCGTPADYLRANLLVSGGRSVVGTGAVVEGELVRSVVWPGGRVARGEVLVESVRVGADLTVDARVDRAARG</sequence>
<dbReference type="PANTHER" id="PTHR43584">
    <property type="entry name" value="NUCLEOTIDYL TRANSFERASE"/>
    <property type="match status" value="1"/>
</dbReference>